<reference evidence="3" key="2">
    <citation type="submission" date="2025-08" db="UniProtKB">
        <authorList>
            <consortium name="RefSeq"/>
        </authorList>
    </citation>
    <scope>IDENTIFICATION</scope>
    <source>
        <tissue evidence="3">Leaf</tissue>
    </source>
</reference>
<sequence length="669" mass="75899">MNYVSDFNKANMLDVLVVAGFTNEKIFHKGVVDKRIENPIAVFDFHEETTCNAEDKMQQNGKSRGDQVKEAGEVLKVQLKECGNKQAMVSCRVEAFGKICQSFDDRRKKWVREMGFGELLCLVDRSLLKNLCYWLTTRIVPIDELFRDSDGRVYKLSKNQVWWVLGIPKGNKVVPRRVMDEEMRSKVEDIERNYGAKWEFARTRRNCVEKYKGILANNTLVNKGKGNWEEEQEAEFKTVFLILVLQMVLCPSQSKSHILESDLVPALTCAMQAKDYDWCGLVLEKLFDNGCRFANKFNANGYARGCGGCSIFLAIFYLDRLDRNPVMWGKWPRITAWTKEEMVKASAEDRLARQGDFGNLGCIDVAYGVRHPREARDTNELTYFAEEFVRSLDGDIQSLESQQEKTMVECSNDDIYKRKKPRRKRRSISALCPELLHTRKKAKRRGVQSGVLDAFARATKVPVVSKVARGGYSSVSGKNSKKNASREKLSLPQKARNLSEIDNGEQNGKMLVNTGERPIEREERNDEGENGDGGNISLAKEAAKLGVVMEPIGDSGTDKMAFQTSNEECGNSDGENIPLDMEVAVVATDCAMVVTEPMGERGGDMQSPTSNEVPSTTSHDLNGCSEENNKMLLWVLVLLKHHFWRRMLRSCHLRVLGLLLKKLLRRWIH</sequence>
<dbReference type="RefSeq" id="XP_056698311.1">
    <property type="nucleotide sequence ID" value="XM_056842333.1"/>
</dbReference>
<feature type="region of interest" description="Disordered" evidence="1">
    <location>
        <begin position="471"/>
        <end position="536"/>
    </location>
</feature>
<proteinExistence type="predicted"/>
<gene>
    <name evidence="3" type="primary">LOC110776881</name>
</gene>
<evidence type="ECO:0000256" key="1">
    <source>
        <dbReference type="SAM" id="MobiDB-lite"/>
    </source>
</evidence>
<keyword evidence="2" id="KW-1185">Reference proteome</keyword>
<dbReference type="GeneID" id="110776881"/>
<feature type="region of interest" description="Disordered" evidence="1">
    <location>
        <begin position="598"/>
        <end position="620"/>
    </location>
</feature>
<feature type="compositionally biased region" description="Polar residues" evidence="1">
    <location>
        <begin position="606"/>
        <end position="620"/>
    </location>
</feature>
<dbReference type="Proteomes" id="UP000813463">
    <property type="component" value="Chromosome 4"/>
</dbReference>
<evidence type="ECO:0000313" key="3">
    <source>
        <dbReference type="RefSeq" id="XP_056698311.1"/>
    </source>
</evidence>
<accession>A0ABM3RRR2</accession>
<organism evidence="2 3">
    <name type="scientific">Spinacia oleracea</name>
    <name type="common">Spinach</name>
    <dbReference type="NCBI Taxonomy" id="3562"/>
    <lineage>
        <taxon>Eukaryota</taxon>
        <taxon>Viridiplantae</taxon>
        <taxon>Streptophyta</taxon>
        <taxon>Embryophyta</taxon>
        <taxon>Tracheophyta</taxon>
        <taxon>Spermatophyta</taxon>
        <taxon>Magnoliopsida</taxon>
        <taxon>eudicotyledons</taxon>
        <taxon>Gunneridae</taxon>
        <taxon>Pentapetalae</taxon>
        <taxon>Caryophyllales</taxon>
        <taxon>Chenopodiaceae</taxon>
        <taxon>Chenopodioideae</taxon>
        <taxon>Anserineae</taxon>
        <taxon>Spinacia</taxon>
    </lineage>
</organism>
<reference evidence="2" key="1">
    <citation type="journal article" date="2021" name="Nat. Commun.">
        <title>Genomic analyses provide insights into spinach domestication and the genetic basis of agronomic traits.</title>
        <authorList>
            <person name="Cai X."/>
            <person name="Sun X."/>
            <person name="Xu C."/>
            <person name="Sun H."/>
            <person name="Wang X."/>
            <person name="Ge C."/>
            <person name="Zhang Z."/>
            <person name="Wang Q."/>
            <person name="Fei Z."/>
            <person name="Jiao C."/>
            <person name="Wang Q."/>
        </authorList>
    </citation>
    <scope>NUCLEOTIDE SEQUENCE [LARGE SCALE GENOMIC DNA]</scope>
    <source>
        <strain evidence="2">cv. Varoflay</strain>
    </source>
</reference>
<evidence type="ECO:0000313" key="2">
    <source>
        <dbReference type="Proteomes" id="UP000813463"/>
    </source>
</evidence>
<dbReference type="PANTHER" id="PTHR34835">
    <property type="entry name" value="OS07G0283600 PROTEIN-RELATED"/>
    <property type="match status" value="1"/>
</dbReference>
<name>A0ABM3RRR2_SPIOL</name>
<protein>
    <submittedName>
        <fullName evidence="3">Uncharacterized protein</fullName>
    </submittedName>
</protein>
<dbReference type="PANTHER" id="PTHR34835:SF34">
    <property type="entry name" value="OS08G0555500 PROTEIN"/>
    <property type="match status" value="1"/>
</dbReference>